<dbReference type="GO" id="GO:0016926">
    <property type="term" value="P:protein desumoylation"/>
    <property type="evidence" value="ECO:0007669"/>
    <property type="project" value="TreeGrafter"/>
</dbReference>
<proteinExistence type="inferred from homology"/>
<dbReference type="Proteomes" id="UP000005237">
    <property type="component" value="Unassembled WGS sequence"/>
</dbReference>
<keyword evidence="5" id="KW-0378">Hydrolase</keyword>
<dbReference type="PROSITE" id="PS50600">
    <property type="entry name" value="ULP_PROTEASE"/>
    <property type="match status" value="1"/>
</dbReference>
<dbReference type="InterPro" id="IPR003653">
    <property type="entry name" value="Peptidase_C48_C"/>
</dbReference>
<keyword evidence="4" id="KW-0833">Ubl conjugation pathway</keyword>
<dbReference type="Pfam" id="PF02902">
    <property type="entry name" value="Peptidase_C48"/>
    <property type="match status" value="1"/>
</dbReference>
<dbReference type="Gene3D" id="3.30.310.130">
    <property type="entry name" value="Ubiquitin-related"/>
    <property type="match status" value="1"/>
</dbReference>
<dbReference type="InterPro" id="IPR038765">
    <property type="entry name" value="Papain-like_cys_pep_sf"/>
</dbReference>
<evidence type="ECO:0000259" key="7">
    <source>
        <dbReference type="PROSITE" id="PS50600"/>
    </source>
</evidence>
<feature type="compositionally biased region" description="Low complexity" evidence="6">
    <location>
        <begin position="62"/>
        <end position="81"/>
    </location>
</feature>
<protein>
    <submittedName>
        <fullName evidence="8">ULP_PROTEASE domain-containing protein</fullName>
    </submittedName>
</protein>
<dbReference type="GO" id="GO:0005634">
    <property type="term" value="C:nucleus"/>
    <property type="evidence" value="ECO:0007669"/>
    <property type="project" value="TreeGrafter"/>
</dbReference>
<dbReference type="PANTHER" id="PTHR46896">
    <property type="entry name" value="SENTRIN-SPECIFIC PROTEASE"/>
    <property type="match status" value="1"/>
</dbReference>
<feature type="domain" description="Ubiquitin-like protease family profile" evidence="7">
    <location>
        <begin position="114"/>
        <end position="330"/>
    </location>
</feature>
<evidence type="ECO:0000256" key="1">
    <source>
        <dbReference type="ARBA" id="ARBA00005234"/>
    </source>
</evidence>
<feature type="compositionally biased region" description="Basic and acidic residues" evidence="6">
    <location>
        <begin position="405"/>
        <end position="420"/>
    </location>
</feature>
<dbReference type="Gene3D" id="1.10.418.20">
    <property type="match status" value="1"/>
</dbReference>
<feature type="region of interest" description="Disordered" evidence="6">
    <location>
        <begin position="381"/>
        <end position="420"/>
    </location>
</feature>
<evidence type="ECO:0000256" key="2">
    <source>
        <dbReference type="ARBA" id="ARBA00022553"/>
    </source>
</evidence>
<feature type="compositionally biased region" description="Polar residues" evidence="6">
    <location>
        <begin position="388"/>
        <end position="397"/>
    </location>
</feature>
<evidence type="ECO:0000313" key="8">
    <source>
        <dbReference type="EnsemblMetazoa" id="CJA16509.1"/>
    </source>
</evidence>
<evidence type="ECO:0000256" key="6">
    <source>
        <dbReference type="SAM" id="MobiDB-lite"/>
    </source>
</evidence>
<keyword evidence="9" id="KW-1185">Reference proteome</keyword>
<dbReference type="AlphaFoldDB" id="A0A8R1E030"/>
<comment type="similarity">
    <text evidence="1">Belongs to the peptidase C48 family.</text>
</comment>
<dbReference type="EnsemblMetazoa" id="CJA16509.1">
    <property type="protein sequence ID" value="CJA16509.1"/>
    <property type="gene ID" value="WBGene00135713"/>
</dbReference>
<dbReference type="PANTHER" id="PTHR46896:SF3">
    <property type="entry name" value="FI06413P-RELATED"/>
    <property type="match status" value="1"/>
</dbReference>
<dbReference type="GO" id="GO:0005737">
    <property type="term" value="C:cytoplasm"/>
    <property type="evidence" value="ECO:0007669"/>
    <property type="project" value="TreeGrafter"/>
</dbReference>
<evidence type="ECO:0000256" key="5">
    <source>
        <dbReference type="ARBA" id="ARBA00022801"/>
    </source>
</evidence>
<dbReference type="InterPro" id="IPR051947">
    <property type="entry name" value="Sentrin-specific_protease"/>
</dbReference>
<accession>A0A8R1E030</accession>
<reference evidence="9" key="1">
    <citation type="submission" date="2010-08" db="EMBL/GenBank/DDBJ databases">
        <authorList>
            <consortium name="Caenorhabditis japonica Sequencing Consortium"/>
            <person name="Wilson R.K."/>
        </authorList>
    </citation>
    <scope>NUCLEOTIDE SEQUENCE [LARGE SCALE GENOMIC DNA]</scope>
    <source>
        <strain evidence="9">DF5081</strain>
    </source>
</reference>
<dbReference type="SUPFAM" id="SSF54001">
    <property type="entry name" value="Cysteine proteinases"/>
    <property type="match status" value="1"/>
</dbReference>
<feature type="region of interest" description="Disordered" evidence="6">
    <location>
        <begin position="57"/>
        <end position="81"/>
    </location>
</feature>
<keyword evidence="2" id="KW-0597">Phosphoprotein</keyword>
<organism evidence="8 9">
    <name type="scientific">Caenorhabditis japonica</name>
    <dbReference type="NCBI Taxonomy" id="281687"/>
    <lineage>
        <taxon>Eukaryota</taxon>
        <taxon>Metazoa</taxon>
        <taxon>Ecdysozoa</taxon>
        <taxon>Nematoda</taxon>
        <taxon>Chromadorea</taxon>
        <taxon>Rhabditida</taxon>
        <taxon>Rhabditina</taxon>
        <taxon>Rhabditomorpha</taxon>
        <taxon>Rhabditoidea</taxon>
        <taxon>Rhabditidae</taxon>
        <taxon>Peloderinae</taxon>
        <taxon>Caenorhabditis</taxon>
    </lineage>
</organism>
<evidence type="ECO:0000256" key="3">
    <source>
        <dbReference type="ARBA" id="ARBA00022670"/>
    </source>
</evidence>
<keyword evidence="3" id="KW-0645">Protease</keyword>
<dbReference type="GO" id="GO:0006508">
    <property type="term" value="P:proteolysis"/>
    <property type="evidence" value="ECO:0007669"/>
    <property type="project" value="UniProtKB-KW"/>
</dbReference>
<reference evidence="8" key="2">
    <citation type="submission" date="2022-06" db="UniProtKB">
        <authorList>
            <consortium name="EnsemblMetazoa"/>
        </authorList>
    </citation>
    <scope>IDENTIFICATION</scope>
    <source>
        <strain evidence="8">DF5081</strain>
    </source>
</reference>
<dbReference type="GO" id="GO:0070139">
    <property type="term" value="F:SUMO-specific endopeptidase activity"/>
    <property type="evidence" value="ECO:0007669"/>
    <property type="project" value="TreeGrafter"/>
</dbReference>
<evidence type="ECO:0000313" key="9">
    <source>
        <dbReference type="Proteomes" id="UP000005237"/>
    </source>
</evidence>
<evidence type="ECO:0000256" key="4">
    <source>
        <dbReference type="ARBA" id="ARBA00022786"/>
    </source>
</evidence>
<dbReference type="OMA" id="ANCLVET"/>
<sequence>MHDILMDEHEMAEFLQLQNQPQPQQPQQPIFDYRQQGDFAYTNTNVKLAQQPQQSLKKFEVASSSSESPTPSSRKASSAQQAAKLENESSWVSSETQLFSFPPRELVLQGIDPVAFMVRDVRTLDRKEFVNDNVMAFMLNYIAVNMIDKELMNKIHLCNTFFYSNLTRSLPTLCFSRRKPIEAEHNVTLVENCSRVLRWTKKFDVFSKDYIVIPVNEDYHWLLITVFNPAGAIVNLSSEDESRKAPMCYVAFFDPLSGLDPTKKNHMCYCVKTYLAELYDKTKTAGKRFASADNTAFDPDRVIITNPKNLPIQSNFYDCGLYTLHFIEGLFCYLNRPVTVKDFPNFDWSALYPAANEMADLMRDKIYNLVLKVSDQRAKQRLSRYEKNQSTGLSQEGNLRKGRRHSADRVRKTPRHGEYRQRRYSVNPPSRAVMEDPMFLNPRAMVEMPATRRVRALRLPEENFPVIY</sequence>
<name>A0A8R1E030_CAEJA</name>